<gene>
    <name evidence="1" type="ORF">QTL97_03570</name>
</gene>
<dbReference type="RefSeq" id="WP_283734504.1">
    <property type="nucleotide sequence ID" value="NZ_CP125968.1"/>
</dbReference>
<reference evidence="1 2" key="1">
    <citation type="submission" date="2023-06" db="EMBL/GenBank/DDBJ databases">
        <title>Sporosarcina sp. nov., isolated from Korean traditional fermented seafood 'Jeotgal'.</title>
        <authorList>
            <person name="Yang A.I."/>
            <person name="Shin N.-R."/>
        </authorList>
    </citation>
    <scope>NUCLEOTIDE SEQUENCE [LARGE SCALE GENOMIC DNA]</scope>
    <source>
        <strain evidence="1 2">KCTC43456</strain>
    </source>
</reference>
<proteinExistence type="predicted"/>
<dbReference type="EMBL" id="JAUBDJ010000001">
    <property type="protein sequence ID" value="MDW0116022.1"/>
    <property type="molecule type" value="Genomic_DNA"/>
</dbReference>
<keyword evidence="2" id="KW-1185">Reference proteome</keyword>
<name>A0AAW9A4L1_9BACL</name>
<protein>
    <submittedName>
        <fullName evidence="1">Uncharacterized protein</fullName>
    </submittedName>
</protein>
<evidence type="ECO:0000313" key="1">
    <source>
        <dbReference type="EMBL" id="MDW0116022.1"/>
    </source>
</evidence>
<dbReference type="AlphaFoldDB" id="A0AAW9A4L1"/>
<organism evidence="1 2">
    <name type="scientific">Sporosarcina thermotolerans</name>
    <dbReference type="NCBI Taxonomy" id="633404"/>
    <lineage>
        <taxon>Bacteria</taxon>
        <taxon>Bacillati</taxon>
        <taxon>Bacillota</taxon>
        <taxon>Bacilli</taxon>
        <taxon>Bacillales</taxon>
        <taxon>Caryophanaceae</taxon>
        <taxon>Sporosarcina</taxon>
    </lineage>
</organism>
<accession>A0AAW9A4L1</accession>
<comment type="caution">
    <text evidence="1">The sequence shown here is derived from an EMBL/GenBank/DDBJ whole genome shotgun (WGS) entry which is preliminary data.</text>
</comment>
<sequence length="53" mass="5807">MSTDLYAKETLQNLAQLKDLALEQLKAFTLALTNRLNNSTPTSIPPITSLSSE</sequence>
<evidence type="ECO:0000313" key="2">
    <source>
        <dbReference type="Proteomes" id="UP001271648"/>
    </source>
</evidence>
<dbReference type="Proteomes" id="UP001271648">
    <property type="component" value="Unassembled WGS sequence"/>
</dbReference>